<dbReference type="AlphaFoldDB" id="A0A8X7VPE3"/>
<evidence type="ECO:0000313" key="2">
    <source>
        <dbReference type="Proteomes" id="UP000886595"/>
    </source>
</evidence>
<proteinExistence type="predicted"/>
<accession>A0A8X7VPE3</accession>
<keyword evidence="2" id="KW-1185">Reference proteome</keyword>
<sequence length="112" mass="12874">MPRSSLANVTSVTRRNSRCSAPDLTCSFITCHSSNETAANFQLRHSSSQLSSNQWRRRLLSQHVMTTKLRAHAFTRTWRRRFISLPLAAICRSQARAEGRRTFKLCFKKTTS</sequence>
<comment type="caution">
    <text evidence="1">The sequence shown here is derived from an EMBL/GenBank/DDBJ whole genome shotgun (WGS) entry which is preliminary data.</text>
</comment>
<evidence type="ECO:0000313" key="1">
    <source>
        <dbReference type="EMBL" id="KAG2315041.1"/>
    </source>
</evidence>
<organism evidence="1 2">
    <name type="scientific">Brassica carinata</name>
    <name type="common">Ethiopian mustard</name>
    <name type="synonym">Abyssinian cabbage</name>
    <dbReference type="NCBI Taxonomy" id="52824"/>
    <lineage>
        <taxon>Eukaryota</taxon>
        <taxon>Viridiplantae</taxon>
        <taxon>Streptophyta</taxon>
        <taxon>Embryophyta</taxon>
        <taxon>Tracheophyta</taxon>
        <taxon>Spermatophyta</taxon>
        <taxon>Magnoliopsida</taxon>
        <taxon>eudicotyledons</taxon>
        <taxon>Gunneridae</taxon>
        <taxon>Pentapetalae</taxon>
        <taxon>rosids</taxon>
        <taxon>malvids</taxon>
        <taxon>Brassicales</taxon>
        <taxon>Brassicaceae</taxon>
        <taxon>Brassiceae</taxon>
        <taxon>Brassica</taxon>
    </lineage>
</organism>
<gene>
    <name evidence="1" type="ORF">Bca52824_018163</name>
</gene>
<dbReference type="Proteomes" id="UP000886595">
    <property type="component" value="Unassembled WGS sequence"/>
</dbReference>
<protein>
    <submittedName>
        <fullName evidence="1">Uncharacterized protein</fullName>
    </submittedName>
</protein>
<name>A0A8X7VPE3_BRACI</name>
<dbReference type="EMBL" id="JAAMPC010000004">
    <property type="protein sequence ID" value="KAG2315041.1"/>
    <property type="molecule type" value="Genomic_DNA"/>
</dbReference>
<reference evidence="1 2" key="1">
    <citation type="submission" date="2020-02" db="EMBL/GenBank/DDBJ databases">
        <authorList>
            <person name="Ma Q."/>
            <person name="Huang Y."/>
            <person name="Song X."/>
            <person name="Pei D."/>
        </authorList>
    </citation>
    <scope>NUCLEOTIDE SEQUENCE [LARGE SCALE GENOMIC DNA]</scope>
    <source>
        <strain evidence="1">Sxm20200214</strain>
        <tissue evidence="1">Leaf</tissue>
    </source>
</reference>